<dbReference type="EMBL" id="CP042806">
    <property type="protein sequence ID" value="QEE30008.1"/>
    <property type="molecule type" value="Genomic_DNA"/>
</dbReference>
<keyword evidence="3" id="KW-1185">Reference proteome</keyword>
<evidence type="ECO:0000256" key="1">
    <source>
        <dbReference type="SAM" id="Phobius"/>
    </source>
</evidence>
<accession>A0A5B9ECR9</accession>
<feature type="transmembrane region" description="Helical" evidence="1">
    <location>
        <begin position="45"/>
        <end position="66"/>
    </location>
</feature>
<dbReference type="KEGG" id="talb:FTW19_19715"/>
<protein>
    <submittedName>
        <fullName evidence="2">Uncharacterized protein</fullName>
    </submittedName>
</protein>
<organism evidence="2 3">
    <name type="scientific">Terriglobus albidus</name>
    <dbReference type="NCBI Taxonomy" id="1592106"/>
    <lineage>
        <taxon>Bacteria</taxon>
        <taxon>Pseudomonadati</taxon>
        <taxon>Acidobacteriota</taxon>
        <taxon>Terriglobia</taxon>
        <taxon>Terriglobales</taxon>
        <taxon>Acidobacteriaceae</taxon>
        <taxon>Terriglobus</taxon>
    </lineage>
</organism>
<keyword evidence="1" id="KW-0812">Transmembrane</keyword>
<dbReference type="Proteomes" id="UP000321820">
    <property type="component" value="Chromosome"/>
</dbReference>
<dbReference type="AlphaFoldDB" id="A0A5B9ECR9"/>
<sequence length="74" mass="7982">MKKDTKTLLQYGGGILLVGLLSALLTATVFGGLTRQGPHTNTGWLGLMVAMCCLPMGCLLFLLGMAKWLKDLRE</sequence>
<keyword evidence="1" id="KW-1133">Transmembrane helix</keyword>
<reference evidence="2 3" key="1">
    <citation type="submission" date="2019-08" db="EMBL/GenBank/DDBJ databases">
        <title>Complete genome sequence of Terriglobus albidus strain ORNL.</title>
        <authorList>
            <person name="Podar M."/>
        </authorList>
    </citation>
    <scope>NUCLEOTIDE SEQUENCE [LARGE SCALE GENOMIC DNA]</scope>
    <source>
        <strain evidence="2 3">ORNL</strain>
    </source>
</reference>
<keyword evidence="1" id="KW-0472">Membrane</keyword>
<name>A0A5B9ECR9_9BACT</name>
<evidence type="ECO:0000313" key="2">
    <source>
        <dbReference type="EMBL" id="QEE30008.1"/>
    </source>
</evidence>
<proteinExistence type="predicted"/>
<evidence type="ECO:0000313" key="3">
    <source>
        <dbReference type="Proteomes" id="UP000321820"/>
    </source>
</evidence>
<gene>
    <name evidence="2" type="ORF">FTW19_19715</name>
</gene>
<feature type="transmembrane region" description="Helical" evidence="1">
    <location>
        <begin position="12"/>
        <end position="33"/>
    </location>
</feature>
<dbReference type="OrthoDB" id="122126at2"/>
<dbReference type="RefSeq" id="WP_147649278.1">
    <property type="nucleotide sequence ID" value="NZ_CP042806.1"/>
</dbReference>